<organism evidence="2 3">
    <name type="scientific">Deinandra increscens subsp. villosa</name>
    <dbReference type="NCBI Taxonomy" id="3103831"/>
    <lineage>
        <taxon>Eukaryota</taxon>
        <taxon>Viridiplantae</taxon>
        <taxon>Streptophyta</taxon>
        <taxon>Embryophyta</taxon>
        <taxon>Tracheophyta</taxon>
        <taxon>Spermatophyta</taxon>
        <taxon>Magnoliopsida</taxon>
        <taxon>eudicotyledons</taxon>
        <taxon>Gunneridae</taxon>
        <taxon>Pentapetalae</taxon>
        <taxon>asterids</taxon>
        <taxon>campanulids</taxon>
        <taxon>Asterales</taxon>
        <taxon>Asteraceae</taxon>
        <taxon>Asteroideae</taxon>
        <taxon>Heliantheae alliance</taxon>
        <taxon>Madieae</taxon>
        <taxon>Madiinae</taxon>
        <taxon>Deinandra</taxon>
    </lineage>
</organism>
<dbReference type="NCBIfam" id="TIGR01640">
    <property type="entry name" value="F_box_assoc_1"/>
    <property type="match status" value="1"/>
</dbReference>
<evidence type="ECO:0000259" key="1">
    <source>
        <dbReference type="PROSITE" id="PS50181"/>
    </source>
</evidence>
<proteinExistence type="predicted"/>
<dbReference type="PANTHER" id="PTHR31672">
    <property type="entry name" value="BNACNNG10540D PROTEIN"/>
    <property type="match status" value="1"/>
</dbReference>
<evidence type="ECO:0000313" key="3">
    <source>
        <dbReference type="Proteomes" id="UP001408789"/>
    </source>
</evidence>
<dbReference type="PANTHER" id="PTHR31672:SF13">
    <property type="entry name" value="F-BOX PROTEIN CPR30-LIKE"/>
    <property type="match status" value="1"/>
</dbReference>
<reference evidence="2 3" key="1">
    <citation type="submission" date="2024-04" db="EMBL/GenBank/DDBJ databases">
        <title>The reference genome of an endangered Asteraceae, Deinandra increscens subsp. villosa, native to the Central Coast of California.</title>
        <authorList>
            <person name="Guilliams M."/>
            <person name="Hasenstab-Lehman K."/>
            <person name="Meyer R."/>
            <person name="Mcevoy S."/>
        </authorList>
    </citation>
    <scope>NUCLEOTIDE SEQUENCE [LARGE SCALE GENOMIC DNA]</scope>
    <source>
        <tissue evidence="2">Leaf</tissue>
    </source>
</reference>
<sequence length="395" mass="44979">MSIRSHPLLEVTLPENLMFDVFSRLPVKAIMTCKCVCKRWRGLVSDPYFVDLHLFRSSRDQEAALMILECQNVQQDSNAKPVAYLKWVEIKNEHEHIIDTIKSLNLKQCEPPIAGGFLLLPVGSVNGLVFCWSTNDYYLYVLNPVLEEYMTLPPLPPRPLVSLMTFGYGFGVSTAGEYKVVKILINPCENAVEVQVHTLGTDQWRRLRPANLNLAWLQGPGVYLNSHLFWLANDQIYDFDLSTETSELFPYPPAVAGDNQEPDRKLGVLKGRLSCICWCSLGGVEVWMRKEESANWYKEITILWPCIQLGLQRHKPLCLIDGLEGTSVLLVYVRGADKLVAYCLNTNKILNETPFSWSNSLSVITYRPSFFKLDNFGSERVHAMYNHNPQGKEKS</sequence>
<dbReference type="SUPFAM" id="SSF81383">
    <property type="entry name" value="F-box domain"/>
    <property type="match status" value="1"/>
</dbReference>
<dbReference type="CDD" id="cd22157">
    <property type="entry name" value="F-box_AtFBW1-like"/>
    <property type="match status" value="1"/>
</dbReference>
<dbReference type="InterPro" id="IPR050796">
    <property type="entry name" value="SCF_F-box_component"/>
</dbReference>
<dbReference type="PROSITE" id="PS50181">
    <property type="entry name" value="FBOX"/>
    <property type="match status" value="1"/>
</dbReference>
<name>A0AAP0DUG4_9ASTR</name>
<evidence type="ECO:0000313" key="2">
    <source>
        <dbReference type="EMBL" id="KAK9077363.1"/>
    </source>
</evidence>
<dbReference type="Proteomes" id="UP001408789">
    <property type="component" value="Unassembled WGS sequence"/>
</dbReference>
<dbReference type="SMART" id="SM00256">
    <property type="entry name" value="FBOX"/>
    <property type="match status" value="1"/>
</dbReference>
<accession>A0AAP0DUG4</accession>
<protein>
    <recommendedName>
        <fullName evidence="1">F-box domain-containing protein</fullName>
    </recommendedName>
</protein>
<dbReference type="Pfam" id="PF07734">
    <property type="entry name" value="FBA_1"/>
    <property type="match status" value="1"/>
</dbReference>
<dbReference type="InterPro" id="IPR001810">
    <property type="entry name" value="F-box_dom"/>
</dbReference>
<dbReference type="Pfam" id="PF12937">
    <property type="entry name" value="F-box-like"/>
    <property type="match status" value="1"/>
</dbReference>
<dbReference type="EMBL" id="JBCNJP010000007">
    <property type="protein sequence ID" value="KAK9077363.1"/>
    <property type="molecule type" value="Genomic_DNA"/>
</dbReference>
<dbReference type="Gene3D" id="1.20.1280.50">
    <property type="match status" value="1"/>
</dbReference>
<gene>
    <name evidence="2" type="ORF">SSX86_005700</name>
</gene>
<comment type="caution">
    <text evidence="2">The sequence shown here is derived from an EMBL/GenBank/DDBJ whole genome shotgun (WGS) entry which is preliminary data.</text>
</comment>
<feature type="domain" description="F-box" evidence="1">
    <location>
        <begin position="7"/>
        <end position="52"/>
    </location>
</feature>
<dbReference type="AlphaFoldDB" id="A0AAP0DUG4"/>
<keyword evidence="3" id="KW-1185">Reference proteome</keyword>
<dbReference type="InterPro" id="IPR017451">
    <property type="entry name" value="F-box-assoc_interact_dom"/>
</dbReference>
<dbReference type="InterPro" id="IPR006527">
    <property type="entry name" value="F-box-assoc_dom_typ1"/>
</dbReference>
<dbReference type="InterPro" id="IPR036047">
    <property type="entry name" value="F-box-like_dom_sf"/>
</dbReference>